<dbReference type="OrthoDB" id="272077at2759"/>
<dbReference type="PROSITE" id="PS50088">
    <property type="entry name" value="ANK_REPEAT"/>
    <property type="match status" value="2"/>
</dbReference>
<dbReference type="SUPFAM" id="SSF48403">
    <property type="entry name" value="Ankyrin repeat"/>
    <property type="match status" value="1"/>
</dbReference>
<evidence type="ECO:0000256" key="3">
    <source>
        <dbReference type="PROSITE-ProRule" id="PRU00023"/>
    </source>
</evidence>
<dbReference type="InterPro" id="IPR036770">
    <property type="entry name" value="Ankyrin_rpt-contain_sf"/>
</dbReference>
<accession>A0A0M0K3A6</accession>
<dbReference type="InterPro" id="IPR013083">
    <property type="entry name" value="Znf_RING/FYVE/PHD"/>
</dbReference>
<dbReference type="Pfam" id="PF12796">
    <property type="entry name" value="Ank_2"/>
    <property type="match status" value="1"/>
</dbReference>
<organism evidence="6 7">
    <name type="scientific">Chrysochromulina tobinii</name>
    <dbReference type="NCBI Taxonomy" id="1460289"/>
    <lineage>
        <taxon>Eukaryota</taxon>
        <taxon>Haptista</taxon>
        <taxon>Haptophyta</taxon>
        <taxon>Prymnesiophyceae</taxon>
        <taxon>Prymnesiales</taxon>
        <taxon>Chrysochromulinaceae</taxon>
        <taxon>Chrysochromulina</taxon>
    </lineage>
</organism>
<dbReference type="Gene3D" id="1.25.40.20">
    <property type="entry name" value="Ankyrin repeat-containing domain"/>
    <property type="match status" value="1"/>
</dbReference>
<dbReference type="PANTHER" id="PTHR24171">
    <property type="entry name" value="ANKYRIN REPEAT DOMAIN-CONTAINING PROTEIN 39-RELATED"/>
    <property type="match status" value="1"/>
</dbReference>
<dbReference type="EMBL" id="JWZX01001552">
    <property type="protein sequence ID" value="KOO33300.1"/>
    <property type="molecule type" value="Genomic_DNA"/>
</dbReference>
<dbReference type="GO" id="GO:0004842">
    <property type="term" value="F:ubiquitin-protein transferase activity"/>
    <property type="evidence" value="ECO:0007669"/>
    <property type="project" value="InterPro"/>
</dbReference>
<sequence length="969" mass="107809">MQTDRASKSLHHLFRQVQLSRGWSAWLEMGAERGDFMLMMKMSMELLAHRELSRGLVGLLSAWKAGKATRESIRKRLGQVRNRMLSRGFGAWSKIADERAAFLLSLPKVASRLTKRKLVLGFADWCTAFEFDVGSARSISKARMHYIDSGLARGWRAWHATWEELTAKRESMRKGLGHLRSRCASRGFDAWMVLASGRAASMQLVGKGLRFMWERTVATALAAWMAQSKRFASMRKGLYHMRNRGLIKGWRAWKSMAKVLQAERESIGKSLGDMRDRCLSSVFGAWCEMAREQSRGLNLLLKGMIMLVNRKLALGFGGWVAAVAPREDSTSKALLYFVNRELARGWGRMRSRALSRAVGLWVALCVERGRFTRKLLRMSFIEDYFVSLERSRGFGAWSQIAIERAERMQRQRKGASRFAKRKLELGFGGWCASCAPLGGLMSKAQVHLVNHELARGWVAWMERAACAPRDDPMLKALVYFGFRERARAWTVWHTAWKEQTTKRESMVSELEKLDWALLHAAKLGHVVSVRALLRRGARVGMQDGLGQTALHAASFGGHAPIVRALLEPEWALETAPVDLDVRDQNGHTALGLASLRGHLDVMKLLMEAGAAVDRAPWSAPVARRAVARRPQVAEPDEYEEPRWLGGAGKDVGGWSATGTARALGDRLEPRTQDGAPGKLFSTPIIYHSHHIAGSRRVVLSGAGRVSTAVAMPRKRGREAAEAEDETGQELRKTKSAVNEAFAELVCPITFSLPVDPVTAEDGNVYERSAIEEWLKQQHKSPVTNLEMGTRLLPALRVKNMIRAMVASGALTGDKVDAWKLKLEAEEEVAETLRKAEAGHGWAMYNLGVCYEYGEMGLAKDEAKAFEWYKKSHEAGNARGTGSLARCYLVGMGVPKCQSRANTLLMDAAGRGIKSACCNLGRAYAKGIWGFPKDETMARRYYSMVASASIDDFTPATEEAATWLRAHAAA</sequence>
<dbReference type="Pfam" id="PF08238">
    <property type="entry name" value="Sel1"/>
    <property type="match status" value="2"/>
</dbReference>
<name>A0A0M0K3A6_9EUKA</name>
<feature type="repeat" description="ANK" evidence="3">
    <location>
        <begin position="545"/>
        <end position="567"/>
    </location>
</feature>
<feature type="domain" description="U-box" evidence="5">
    <location>
        <begin position="739"/>
        <end position="815"/>
    </location>
</feature>
<dbReference type="SMART" id="SM00504">
    <property type="entry name" value="Ubox"/>
    <property type="match status" value="1"/>
</dbReference>
<reference evidence="7" key="1">
    <citation type="journal article" date="2015" name="PLoS Genet.">
        <title>Genome Sequence and Transcriptome Analyses of Chrysochromulina tobin: Metabolic Tools for Enhanced Algal Fitness in the Prominent Order Prymnesiales (Haptophyceae).</title>
        <authorList>
            <person name="Hovde B.T."/>
            <person name="Deodato C.R."/>
            <person name="Hunsperger H.M."/>
            <person name="Ryken S.A."/>
            <person name="Yost W."/>
            <person name="Jha R.K."/>
            <person name="Patterson J."/>
            <person name="Monnat R.J. Jr."/>
            <person name="Barlow S.B."/>
            <person name="Starkenburg S.R."/>
            <person name="Cattolico R.A."/>
        </authorList>
    </citation>
    <scope>NUCLEOTIDE SEQUENCE</scope>
    <source>
        <strain evidence="7">CCMP291</strain>
    </source>
</reference>
<dbReference type="SUPFAM" id="SSF81901">
    <property type="entry name" value="HCP-like"/>
    <property type="match status" value="1"/>
</dbReference>
<dbReference type="PROSITE" id="PS50297">
    <property type="entry name" value="ANK_REP_REGION"/>
    <property type="match status" value="2"/>
</dbReference>
<dbReference type="Gene3D" id="3.30.40.10">
    <property type="entry name" value="Zinc/RING finger domain, C3HC4 (zinc finger)"/>
    <property type="match status" value="1"/>
</dbReference>
<evidence type="ECO:0000256" key="1">
    <source>
        <dbReference type="ARBA" id="ARBA00022737"/>
    </source>
</evidence>
<gene>
    <name evidence="6" type="ORF">Ctob_010555</name>
</gene>
<dbReference type="InterPro" id="IPR006597">
    <property type="entry name" value="Sel1-like"/>
</dbReference>
<feature type="region of interest" description="Disordered" evidence="4">
    <location>
        <begin position="637"/>
        <end position="657"/>
    </location>
</feature>
<dbReference type="SUPFAM" id="SSF57850">
    <property type="entry name" value="RING/U-box"/>
    <property type="match status" value="1"/>
</dbReference>
<evidence type="ECO:0000313" key="6">
    <source>
        <dbReference type="EMBL" id="KOO33300.1"/>
    </source>
</evidence>
<keyword evidence="2 3" id="KW-0040">ANK repeat</keyword>
<protein>
    <submittedName>
        <fullName evidence="6">D chain transport protein</fullName>
    </submittedName>
</protein>
<dbReference type="SMART" id="SM00248">
    <property type="entry name" value="ANK"/>
    <property type="match status" value="3"/>
</dbReference>
<comment type="caution">
    <text evidence="6">The sequence shown here is derived from an EMBL/GenBank/DDBJ whole genome shotgun (WGS) entry which is preliminary data.</text>
</comment>
<dbReference type="Pfam" id="PF04564">
    <property type="entry name" value="U-box"/>
    <property type="match status" value="1"/>
</dbReference>
<dbReference type="InterPro" id="IPR003613">
    <property type="entry name" value="Ubox_domain"/>
</dbReference>
<dbReference type="InterPro" id="IPR011990">
    <property type="entry name" value="TPR-like_helical_dom_sf"/>
</dbReference>
<dbReference type="SMART" id="SM00671">
    <property type="entry name" value="SEL1"/>
    <property type="match status" value="3"/>
</dbReference>
<dbReference type="AlphaFoldDB" id="A0A0M0K3A6"/>
<proteinExistence type="predicted"/>
<evidence type="ECO:0000256" key="2">
    <source>
        <dbReference type="ARBA" id="ARBA00023043"/>
    </source>
</evidence>
<dbReference type="CDD" id="cd16655">
    <property type="entry name" value="RING-Ubox_WDSUB1-like"/>
    <property type="match status" value="1"/>
</dbReference>
<dbReference type="GO" id="GO:0016567">
    <property type="term" value="P:protein ubiquitination"/>
    <property type="evidence" value="ECO:0007669"/>
    <property type="project" value="InterPro"/>
</dbReference>
<feature type="region of interest" description="Disordered" evidence="4">
    <location>
        <begin position="712"/>
        <end position="731"/>
    </location>
</feature>
<dbReference type="Proteomes" id="UP000037460">
    <property type="component" value="Unassembled WGS sequence"/>
</dbReference>
<evidence type="ECO:0000259" key="5">
    <source>
        <dbReference type="PROSITE" id="PS51698"/>
    </source>
</evidence>
<keyword evidence="7" id="KW-1185">Reference proteome</keyword>
<evidence type="ECO:0000256" key="4">
    <source>
        <dbReference type="SAM" id="MobiDB-lite"/>
    </source>
</evidence>
<keyword evidence="1" id="KW-0677">Repeat</keyword>
<dbReference type="Gene3D" id="1.25.40.10">
    <property type="entry name" value="Tetratricopeptide repeat domain"/>
    <property type="match status" value="1"/>
</dbReference>
<evidence type="ECO:0000313" key="7">
    <source>
        <dbReference type="Proteomes" id="UP000037460"/>
    </source>
</evidence>
<dbReference type="PROSITE" id="PS51698">
    <property type="entry name" value="U_BOX"/>
    <property type="match status" value="1"/>
</dbReference>
<feature type="repeat" description="ANK" evidence="3">
    <location>
        <begin position="585"/>
        <end position="613"/>
    </location>
</feature>
<dbReference type="InterPro" id="IPR002110">
    <property type="entry name" value="Ankyrin_rpt"/>
</dbReference>